<sequence>MKVIAWPAFKTKHKNPYNWLLYSQIVKQGVTVTEFSLSKLLRQEYHIFHLHWAMETIVRHPNRAVAALRAIAMLLAIDWVRARGTKIIWTIHDRRPHSLLHPQLAAWFQSEFVKRVDGCISHCQASKEWAMSTWTYLSDRPHTIIPHGHYREFYPNSISCETARANLDIPSEYHLLLFLGYIDCYKNVPHLVRIFRELAPTNWMLLVAGKLEVPELGAQISEAAGNDFAVRLKFGYIPDEQLQTYFKAASLVVLPFQEILNSGSTLLALSFNCPVLVPEEGGMAELQEQVGQNWLKLYQGELTTEVLKLGLEWALEQGRSPQANLEQLEWSILGQQTIETYENIVNFYS</sequence>
<dbReference type="EMBL" id="CP000393">
    <property type="protein sequence ID" value="ABG53132.1"/>
    <property type="molecule type" value="Genomic_DNA"/>
</dbReference>
<protein>
    <submittedName>
        <fullName evidence="3">Glycosyl transferase, group 1</fullName>
    </submittedName>
</protein>
<reference evidence="3" key="1">
    <citation type="submission" date="2006-06" db="EMBL/GenBank/DDBJ databases">
        <title>Complete sequence of Trichodesmium erythraeum IMS101.</title>
        <authorList>
            <consortium name="US DOE Joint Genome Institute"/>
            <person name="Copeland A."/>
            <person name="Lucas S."/>
            <person name="Lapidus A."/>
            <person name="Barry K."/>
            <person name="Detter J.C."/>
            <person name="Glavina del Rio T."/>
            <person name="Hammon N."/>
            <person name="Israni S."/>
            <person name="Dalin E."/>
            <person name="Tice H."/>
            <person name="Pitluck S."/>
            <person name="Kiss H."/>
            <person name="Munk A.C."/>
            <person name="Brettin T."/>
            <person name="Bruce D."/>
            <person name="Han C."/>
            <person name="Tapia R."/>
            <person name="Gilna P."/>
            <person name="Schmutz J."/>
            <person name="Larimer F."/>
            <person name="Land M."/>
            <person name="Hauser L."/>
            <person name="Kyrpides N."/>
            <person name="Kim E."/>
            <person name="Richardson P."/>
        </authorList>
    </citation>
    <scope>NUCLEOTIDE SEQUENCE [LARGE SCALE GENOMIC DNA]</scope>
    <source>
        <strain evidence="3">IMS101</strain>
    </source>
</reference>
<dbReference type="KEGG" id="ter:Tery_4124"/>
<dbReference type="PANTHER" id="PTHR46401">
    <property type="entry name" value="GLYCOSYLTRANSFERASE WBBK-RELATED"/>
    <property type="match status" value="1"/>
</dbReference>
<dbReference type="STRING" id="203124.Tery_4124"/>
<dbReference type="AlphaFoldDB" id="Q10X92"/>
<dbReference type="GO" id="GO:0009103">
    <property type="term" value="P:lipopolysaccharide biosynthetic process"/>
    <property type="evidence" value="ECO:0007669"/>
    <property type="project" value="TreeGrafter"/>
</dbReference>
<dbReference type="SUPFAM" id="SSF53756">
    <property type="entry name" value="UDP-Glycosyltransferase/glycogen phosphorylase"/>
    <property type="match status" value="1"/>
</dbReference>
<evidence type="ECO:0000313" key="3">
    <source>
        <dbReference type="EMBL" id="ABG53132.1"/>
    </source>
</evidence>
<dbReference type="HOGENOM" id="CLU_009583_6_0_3"/>
<dbReference type="OrthoDB" id="9790710at2"/>
<evidence type="ECO:0000256" key="1">
    <source>
        <dbReference type="ARBA" id="ARBA00022679"/>
    </source>
</evidence>
<gene>
    <name evidence="3" type="ordered locus">Tery_4124</name>
</gene>
<accession>Q10X92</accession>
<dbReference type="GO" id="GO:0016757">
    <property type="term" value="F:glycosyltransferase activity"/>
    <property type="evidence" value="ECO:0007669"/>
    <property type="project" value="InterPro"/>
</dbReference>
<dbReference type="RefSeq" id="WP_011613462.1">
    <property type="nucleotide sequence ID" value="NC_008312.1"/>
</dbReference>
<organism evidence="3">
    <name type="scientific">Trichodesmium erythraeum (strain IMS101)</name>
    <dbReference type="NCBI Taxonomy" id="203124"/>
    <lineage>
        <taxon>Bacteria</taxon>
        <taxon>Bacillati</taxon>
        <taxon>Cyanobacteriota</taxon>
        <taxon>Cyanophyceae</taxon>
        <taxon>Oscillatoriophycideae</taxon>
        <taxon>Oscillatoriales</taxon>
        <taxon>Microcoleaceae</taxon>
        <taxon>Trichodesmium</taxon>
    </lineage>
</organism>
<dbReference type="PANTHER" id="PTHR46401:SF2">
    <property type="entry name" value="GLYCOSYLTRANSFERASE WBBK-RELATED"/>
    <property type="match status" value="1"/>
</dbReference>
<dbReference type="Pfam" id="PF00534">
    <property type="entry name" value="Glycos_transf_1"/>
    <property type="match status" value="1"/>
</dbReference>
<dbReference type="InterPro" id="IPR001296">
    <property type="entry name" value="Glyco_trans_1"/>
</dbReference>
<dbReference type="Gene3D" id="3.40.50.2000">
    <property type="entry name" value="Glycogen Phosphorylase B"/>
    <property type="match status" value="2"/>
</dbReference>
<dbReference type="CAZy" id="GT94">
    <property type="family name" value="Glycosyltransferase Family 94"/>
</dbReference>
<dbReference type="eggNOG" id="COG0438">
    <property type="taxonomic scope" value="Bacteria"/>
</dbReference>
<name>Q10X92_TRIEI</name>
<dbReference type="CDD" id="cd03801">
    <property type="entry name" value="GT4_PimA-like"/>
    <property type="match status" value="1"/>
</dbReference>
<keyword evidence="1 3" id="KW-0808">Transferase</keyword>
<evidence type="ECO:0000259" key="2">
    <source>
        <dbReference type="Pfam" id="PF00534"/>
    </source>
</evidence>
<feature type="domain" description="Glycosyl transferase family 1" evidence="2">
    <location>
        <begin position="161"/>
        <end position="286"/>
    </location>
</feature>
<proteinExistence type="predicted"/>